<sequence>MSLRSCWCPCSKSVTQRSPSLAGSAGLLCCKRLKGFSVVRCTFQGTPTRSREEDPEVGPGGMDAMCPQQPQTLFSFYFYFEKSKSPVLLEIKLSSKMCRFPFYTLSVRRANLAASAFQGF</sequence>
<protein>
    <submittedName>
        <fullName evidence="1">Uncharacterized protein</fullName>
    </submittedName>
</protein>
<dbReference type="EMBL" id="OX395132">
    <property type="protein sequence ID" value="CAI5778735.1"/>
    <property type="molecule type" value="Genomic_DNA"/>
</dbReference>
<accession>A0AA35PAG4</accession>
<evidence type="ECO:0000313" key="2">
    <source>
        <dbReference type="Proteomes" id="UP001178461"/>
    </source>
</evidence>
<proteinExistence type="predicted"/>
<dbReference type="Proteomes" id="UP001178461">
    <property type="component" value="Chromosome 7"/>
</dbReference>
<keyword evidence="2" id="KW-1185">Reference proteome</keyword>
<organism evidence="1 2">
    <name type="scientific">Podarcis lilfordi</name>
    <name type="common">Lilford's wall lizard</name>
    <dbReference type="NCBI Taxonomy" id="74358"/>
    <lineage>
        <taxon>Eukaryota</taxon>
        <taxon>Metazoa</taxon>
        <taxon>Chordata</taxon>
        <taxon>Craniata</taxon>
        <taxon>Vertebrata</taxon>
        <taxon>Euteleostomi</taxon>
        <taxon>Lepidosauria</taxon>
        <taxon>Squamata</taxon>
        <taxon>Bifurcata</taxon>
        <taxon>Unidentata</taxon>
        <taxon>Episquamata</taxon>
        <taxon>Laterata</taxon>
        <taxon>Lacertibaenia</taxon>
        <taxon>Lacertidae</taxon>
        <taxon>Podarcis</taxon>
    </lineage>
</organism>
<reference evidence="1" key="1">
    <citation type="submission" date="2022-12" db="EMBL/GenBank/DDBJ databases">
        <authorList>
            <person name="Alioto T."/>
            <person name="Alioto T."/>
            <person name="Gomez Garrido J."/>
        </authorList>
    </citation>
    <scope>NUCLEOTIDE SEQUENCE</scope>
</reference>
<dbReference type="AlphaFoldDB" id="A0AA35PAG4"/>
<gene>
    <name evidence="1" type="ORF">PODLI_1B003581</name>
</gene>
<evidence type="ECO:0000313" key="1">
    <source>
        <dbReference type="EMBL" id="CAI5778735.1"/>
    </source>
</evidence>
<name>A0AA35PAG4_9SAUR</name>